<reference evidence="1 2" key="1">
    <citation type="journal article" date="2006" name="Science">
        <title>The genome of black cottonwood, Populus trichocarpa (Torr. &amp; Gray).</title>
        <authorList>
            <person name="Tuskan G.A."/>
            <person name="Difazio S."/>
            <person name="Jansson S."/>
            <person name="Bohlmann J."/>
            <person name="Grigoriev I."/>
            <person name="Hellsten U."/>
            <person name="Putnam N."/>
            <person name="Ralph S."/>
            <person name="Rombauts S."/>
            <person name="Salamov A."/>
            <person name="Schein J."/>
            <person name="Sterck L."/>
            <person name="Aerts A."/>
            <person name="Bhalerao R.R."/>
            <person name="Bhalerao R.P."/>
            <person name="Blaudez D."/>
            <person name="Boerjan W."/>
            <person name="Brun A."/>
            <person name="Brunner A."/>
            <person name="Busov V."/>
            <person name="Campbell M."/>
            <person name="Carlson J."/>
            <person name="Chalot M."/>
            <person name="Chapman J."/>
            <person name="Chen G.L."/>
            <person name="Cooper D."/>
            <person name="Coutinho P.M."/>
            <person name="Couturier J."/>
            <person name="Covert S."/>
            <person name="Cronk Q."/>
            <person name="Cunningham R."/>
            <person name="Davis J."/>
            <person name="Degroeve S."/>
            <person name="Dejardin A."/>
            <person name="Depamphilis C."/>
            <person name="Detter J."/>
            <person name="Dirks B."/>
            <person name="Dubchak I."/>
            <person name="Duplessis S."/>
            <person name="Ehlting J."/>
            <person name="Ellis B."/>
            <person name="Gendler K."/>
            <person name="Goodstein D."/>
            <person name="Gribskov M."/>
            <person name="Grimwood J."/>
            <person name="Groover A."/>
            <person name="Gunter L."/>
            <person name="Hamberger B."/>
            <person name="Heinze B."/>
            <person name="Helariutta Y."/>
            <person name="Henrissat B."/>
            <person name="Holligan D."/>
            <person name="Holt R."/>
            <person name="Huang W."/>
            <person name="Islam-Faridi N."/>
            <person name="Jones S."/>
            <person name="Jones-Rhoades M."/>
            <person name="Jorgensen R."/>
            <person name="Joshi C."/>
            <person name="Kangasjarvi J."/>
            <person name="Karlsson J."/>
            <person name="Kelleher C."/>
            <person name="Kirkpatrick R."/>
            <person name="Kirst M."/>
            <person name="Kohler A."/>
            <person name="Kalluri U."/>
            <person name="Larimer F."/>
            <person name="Leebens-Mack J."/>
            <person name="Leple J.C."/>
            <person name="Locascio P."/>
            <person name="Lou Y."/>
            <person name="Lucas S."/>
            <person name="Martin F."/>
            <person name="Montanini B."/>
            <person name="Napoli C."/>
            <person name="Nelson D.R."/>
            <person name="Nelson C."/>
            <person name="Nieminen K."/>
            <person name="Nilsson O."/>
            <person name="Pereda V."/>
            <person name="Peter G."/>
            <person name="Philippe R."/>
            <person name="Pilate G."/>
            <person name="Poliakov A."/>
            <person name="Razumovskaya J."/>
            <person name="Richardson P."/>
            <person name="Rinaldi C."/>
            <person name="Ritland K."/>
            <person name="Rouze P."/>
            <person name="Ryaboy D."/>
            <person name="Schmutz J."/>
            <person name="Schrader J."/>
            <person name="Segerman B."/>
            <person name="Shin H."/>
            <person name="Siddiqui A."/>
            <person name="Sterky F."/>
            <person name="Terry A."/>
            <person name="Tsai C.J."/>
            <person name="Uberbacher E."/>
            <person name="Unneberg P."/>
            <person name="Vahala J."/>
            <person name="Wall K."/>
            <person name="Wessler S."/>
            <person name="Yang G."/>
            <person name="Yin T."/>
            <person name="Douglas C."/>
            <person name="Marra M."/>
            <person name="Sandberg G."/>
            <person name="Van de Peer Y."/>
            <person name="Rokhsar D."/>
        </authorList>
    </citation>
    <scope>NUCLEOTIDE SEQUENCE [LARGE SCALE GENOMIC DNA]</scope>
    <source>
        <strain evidence="2">cv. Nisqually</strain>
    </source>
</reference>
<protein>
    <submittedName>
        <fullName evidence="1">Uncharacterized protein</fullName>
    </submittedName>
</protein>
<name>A0ACC0TDB9_POPTR</name>
<evidence type="ECO:0000313" key="1">
    <source>
        <dbReference type="EMBL" id="KAI9399375.1"/>
    </source>
</evidence>
<sequence>MDSNQTEYFLLSTYYSRTMGFTKDQLLARLKELQIDFSQYEHPTVSTVEAQEKYVGDKGGGLCKILFLKTRKVGIILFPLWWIRK</sequence>
<gene>
    <name evidence="1" type="ORF">POPTR_002G085700v4</name>
</gene>
<keyword evidence="2" id="KW-1185">Reference proteome</keyword>
<evidence type="ECO:0000313" key="2">
    <source>
        <dbReference type="Proteomes" id="UP000006729"/>
    </source>
</evidence>
<dbReference type="EMBL" id="CM009291">
    <property type="protein sequence ID" value="KAI9399375.1"/>
    <property type="molecule type" value="Genomic_DNA"/>
</dbReference>
<dbReference type="Proteomes" id="UP000006729">
    <property type="component" value="Chromosome 2"/>
</dbReference>
<proteinExistence type="predicted"/>
<organism evidence="1 2">
    <name type="scientific">Populus trichocarpa</name>
    <name type="common">Western balsam poplar</name>
    <name type="synonym">Populus balsamifera subsp. trichocarpa</name>
    <dbReference type="NCBI Taxonomy" id="3694"/>
    <lineage>
        <taxon>Eukaryota</taxon>
        <taxon>Viridiplantae</taxon>
        <taxon>Streptophyta</taxon>
        <taxon>Embryophyta</taxon>
        <taxon>Tracheophyta</taxon>
        <taxon>Spermatophyta</taxon>
        <taxon>Magnoliopsida</taxon>
        <taxon>eudicotyledons</taxon>
        <taxon>Gunneridae</taxon>
        <taxon>Pentapetalae</taxon>
        <taxon>rosids</taxon>
        <taxon>fabids</taxon>
        <taxon>Malpighiales</taxon>
        <taxon>Salicaceae</taxon>
        <taxon>Saliceae</taxon>
        <taxon>Populus</taxon>
    </lineage>
</organism>
<accession>A0ACC0TDB9</accession>
<comment type="caution">
    <text evidence="1">The sequence shown here is derived from an EMBL/GenBank/DDBJ whole genome shotgun (WGS) entry which is preliminary data.</text>
</comment>